<organism evidence="2 3">
    <name type="scientific">Phyllosticta citriasiana</name>
    <dbReference type="NCBI Taxonomy" id="595635"/>
    <lineage>
        <taxon>Eukaryota</taxon>
        <taxon>Fungi</taxon>
        <taxon>Dikarya</taxon>
        <taxon>Ascomycota</taxon>
        <taxon>Pezizomycotina</taxon>
        <taxon>Dothideomycetes</taxon>
        <taxon>Dothideomycetes incertae sedis</taxon>
        <taxon>Botryosphaeriales</taxon>
        <taxon>Phyllostictaceae</taxon>
        <taxon>Phyllosticta</taxon>
    </lineage>
</organism>
<gene>
    <name evidence="2" type="ORF">IWZ03DRAFT_96656</name>
</gene>
<name>A0ABR1KTN3_9PEZI</name>
<feature type="transmembrane region" description="Helical" evidence="1">
    <location>
        <begin position="37"/>
        <end position="55"/>
    </location>
</feature>
<proteinExistence type="predicted"/>
<sequence length="155" mass="17761">MSIHKILCERANSTDLQWTNANDTSPKNDSWSIEAKLALVAVCLAGIIPLVGFICRKQLWPLVLSSFGRDSQISKQVPSSSVSLQPQNLEGHDSRLRRRYHRRLRRRVRRNVLPCFELDSELEDFRSNSLLPRTRGSWHSVTTIINTAHYAEPEP</sequence>
<evidence type="ECO:0000313" key="3">
    <source>
        <dbReference type="Proteomes" id="UP001363622"/>
    </source>
</evidence>
<dbReference type="EMBL" id="JBBPHU010000002">
    <property type="protein sequence ID" value="KAK7521547.1"/>
    <property type="molecule type" value="Genomic_DNA"/>
</dbReference>
<evidence type="ECO:0000313" key="2">
    <source>
        <dbReference type="EMBL" id="KAK7521547.1"/>
    </source>
</evidence>
<comment type="caution">
    <text evidence="2">The sequence shown here is derived from an EMBL/GenBank/DDBJ whole genome shotgun (WGS) entry which is preliminary data.</text>
</comment>
<keyword evidence="3" id="KW-1185">Reference proteome</keyword>
<keyword evidence="1" id="KW-1133">Transmembrane helix</keyword>
<accession>A0ABR1KTN3</accession>
<keyword evidence="1" id="KW-0812">Transmembrane</keyword>
<dbReference type="Proteomes" id="UP001363622">
    <property type="component" value="Unassembled WGS sequence"/>
</dbReference>
<protein>
    <submittedName>
        <fullName evidence="2">Uncharacterized protein</fullName>
    </submittedName>
</protein>
<evidence type="ECO:0000256" key="1">
    <source>
        <dbReference type="SAM" id="Phobius"/>
    </source>
</evidence>
<reference evidence="2 3" key="1">
    <citation type="submission" date="2024-04" db="EMBL/GenBank/DDBJ databases">
        <title>Phyllosticta paracitricarpa is synonymous to the EU quarantine fungus P. citricarpa based on phylogenomic analyses.</title>
        <authorList>
            <consortium name="Lawrence Berkeley National Laboratory"/>
            <person name="Van Ingen-Buijs V.A."/>
            <person name="Van Westerhoven A.C."/>
            <person name="Haridas S."/>
            <person name="Skiadas P."/>
            <person name="Martin F."/>
            <person name="Groenewald J.Z."/>
            <person name="Crous P.W."/>
            <person name="Seidl M.F."/>
        </authorList>
    </citation>
    <scope>NUCLEOTIDE SEQUENCE [LARGE SCALE GENOMIC DNA]</scope>
    <source>
        <strain evidence="2 3">CBS 123371</strain>
    </source>
</reference>
<keyword evidence="1" id="KW-0472">Membrane</keyword>